<evidence type="ECO:0000313" key="4">
    <source>
        <dbReference type="EMBL" id="KXZ55931.1"/>
    </source>
</evidence>
<dbReference type="PANTHER" id="PTHR14021:SF15">
    <property type="entry name" value="IRON-SULFUR CLUSTER CO-CHAPERONE PROTEIN HSCB"/>
    <property type="match status" value="1"/>
</dbReference>
<organism evidence="4 5">
    <name type="scientific">Gonium pectorale</name>
    <name type="common">Green alga</name>
    <dbReference type="NCBI Taxonomy" id="33097"/>
    <lineage>
        <taxon>Eukaryota</taxon>
        <taxon>Viridiplantae</taxon>
        <taxon>Chlorophyta</taxon>
        <taxon>core chlorophytes</taxon>
        <taxon>Chlorophyceae</taxon>
        <taxon>CS clade</taxon>
        <taxon>Chlamydomonadales</taxon>
        <taxon>Volvocaceae</taxon>
        <taxon>Gonium</taxon>
    </lineage>
</organism>
<dbReference type="PANTHER" id="PTHR14021">
    <property type="entry name" value="IRON-SULFUR CLUSTER CO-CHAPERONE PROTEIN HSCB"/>
    <property type="match status" value="1"/>
</dbReference>
<evidence type="ECO:0000256" key="2">
    <source>
        <dbReference type="ARBA" id="ARBA00023186"/>
    </source>
</evidence>
<dbReference type="PROSITE" id="PS50076">
    <property type="entry name" value="DNAJ_2"/>
    <property type="match status" value="1"/>
</dbReference>
<keyword evidence="5" id="KW-1185">Reference proteome</keyword>
<feature type="domain" description="J" evidence="3">
    <location>
        <begin position="6"/>
        <end position="76"/>
    </location>
</feature>
<sequence>MCAQGESYSSPGRSFDIDPALLERRYKALQWRLHPDKMGHKPPEERQFSAHHASLVNLAYSILKSPLSRANYLVLEAREQVEETDDPAQLSALLARNRAQQEGLVAGLSAAFRADDLRQAVGLTHQLQYLAKLEAEIVHKMPQL</sequence>
<reference evidence="5" key="1">
    <citation type="journal article" date="2016" name="Nat. Commun.">
        <title>The Gonium pectorale genome demonstrates co-option of cell cycle regulation during the evolution of multicellularity.</title>
        <authorList>
            <person name="Hanschen E.R."/>
            <person name="Marriage T.N."/>
            <person name="Ferris P.J."/>
            <person name="Hamaji T."/>
            <person name="Toyoda A."/>
            <person name="Fujiyama A."/>
            <person name="Neme R."/>
            <person name="Noguchi H."/>
            <person name="Minakuchi Y."/>
            <person name="Suzuki M."/>
            <person name="Kawai-Toyooka H."/>
            <person name="Smith D.R."/>
            <person name="Sparks H."/>
            <person name="Anderson J."/>
            <person name="Bakaric R."/>
            <person name="Luria V."/>
            <person name="Karger A."/>
            <person name="Kirschner M.W."/>
            <person name="Durand P.M."/>
            <person name="Michod R.E."/>
            <person name="Nozaki H."/>
            <person name="Olson B.J."/>
        </authorList>
    </citation>
    <scope>NUCLEOTIDE SEQUENCE [LARGE SCALE GENOMIC DNA]</scope>
    <source>
        <strain evidence="5">NIES-2863</strain>
    </source>
</reference>
<dbReference type="SUPFAM" id="SSF46565">
    <property type="entry name" value="Chaperone J-domain"/>
    <property type="match status" value="1"/>
</dbReference>
<gene>
    <name evidence="4" type="ORF">GPECTOR_2g1482</name>
</gene>
<dbReference type="InterPro" id="IPR036869">
    <property type="entry name" value="J_dom_sf"/>
</dbReference>
<dbReference type="GO" id="GO:0051087">
    <property type="term" value="F:protein-folding chaperone binding"/>
    <property type="evidence" value="ECO:0007669"/>
    <property type="project" value="InterPro"/>
</dbReference>
<dbReference type="GO" id="GO:0044571">
    <property type="term" value="P:[2Fe-2S] cluster assembly"/>
    <property type="evidence" value="ECO:0007669"/>
    <property type="project" value="InterPro"/>
</dbReference>
<proteinExistence type="inferred from homology"/>
<evidence type="ECO:0000259" key="3">
    <source>
        <dbReference type="PROSITE" id="PS50076"/>
    </source>
</evidence>
<dbReference type="Pfam" id="PF07743">
    <property type="entry name" value="HSCB_C"/>
    <property type="match status" value="1"/>
</dbReference>
<comment type="similarity">
    <text evidence="1">Belongs to the HscB family.</text>
</comment>
<dbReference type="OrthoDB" id="448954at2759"/>
<dbReference type="GO" id="GO:0001671">
    <property type="term" value="F:ATPase activator activity"/>
    <property type="evidence" value="ECO:0007669"/>
    <property type="project" value="InterPro"/>
</dbReference>
<dbReference type="SUPFAM" id="SSF47144">
    <property type="entry name" value="HSC20 (HSCB), C-terminal oligomerisation domain"/>
    <property type="match status" value="1"/>
</dbReference>
<dbReference type="AlphaFoldDB" id="A0A150H1G2"/>
<dbReference type="EMBL" id="LSYV01000003">
    <property type="protein sequence ID" value="KXZ55931.1"/>
    <property type="molecule type" value="Genomic_DNA"/>
</dbReference>
<keyword evidence="2" id="KW-0143">Chaperone</keyword>
<dbReference type="InterPro" id="IPR036386">
    <property type="entry name" value="HscB_C_sf"/>
</dbReference>
<dbReference type="InterPro" id="IPR004640">
    <property type="entry name" value="HscB"/>
</dbReference>
<evidence type="ECO:0000256" key="1">
    <source>
        <dbReference type="ARBA" id="ARBA00010476"/>
    </source>
</evidence>
<evidence type="ECO:0000313" key="5">
    <source>
        <dbReference type="Proteomes" id="UP000075714"/>
    </source>
</evidence>
<dbReference type="GO" id="GO:0051259">
    <property type="term" value="P:protein complex oligomerization"/>
    <property type="evidence" value="ECO:0007669"/>
    <property type="project" value="InterPro"/>
</dbReference>
<dbReference type="InterPro" id="IPR009073">
    <property type="entry name" value="HscB_oligo_C"/>
</dbReference>
<dbReference type="CDD" id="cd06257">
    <property type="entry name" value="DnaJ"/>
    <property type="match status" value="1"/>
</dbReference>
<dbReference type="Gene3D" id="1.10.287.110">
    <property type="entry name" value="DnaJ domain"/>
    <property type="match status" value="1"/>
</dbReference>
<accession>A0A150H1G2</accession>
<dbReference type="Proteomes" id="UP000075714">
    <property type="component" value="Unassembled WGS sequence"/>
</dbReference>
<dbReference type="STRING" id="33097.A0A150H1G2"/>
<dbReference type="Gene3D" id="1.20.1280.20">
    <property type="entry name" value="HscB, C-terminal domain"/>
    <property type="match status" value="1"/>
</dbReference>
<name>A0A150H1G2_GONPE</name>
<protein>
    <recommendedName>
        <fullName evidence="3">J domain-containing protein</fullName>
    </recommendedName>
</protein>
<dbReference type="InterPro" id="IPR001623">
    <property type="entry name" value="DnaJ_domain"/>
</dbReference>
<comment type="caution">
    <text evidence="4">The sequence shown here is derived from an EMBL/GenBank/DDBJ whole genome shotgun (WGS) entry which is preliminary data.</text>
</comment>